<keyword evidence="4" id="KW-0808">Transferase</keyword>
<dbReference type="Pfam" id="PF13579">
    <property type="entry name" value="Glyco_trans_4_4"/>
    <property type="match status" value="1"/>
</dbReference>
<accession>A0A7C4XSS3</accession>
<dbReference type="InterPro" id="IPR028098">
    <property type="entry name" value="Glyco_trans_4-like_N"/>
</dbReference>
<feature type="transmembrane region" description="Helical" evidence="1">
    <location>
        <begin position="128"/>
        <end position="151"/>
    </location>
</feature>
<comment type="caution">
    <text evidence="4">The sequence shown here is derived from an EMBL/GenBank/DDBJ whole genome shotgun (WGS) entry which is preliminary data.</text>
</comment>
<feature type="transmembrane region" description="Helical" evidence="1">
    <location>
        <begin position="303"/>
        <end position="325"/>
    </location>
</feature>
<evidence type="ECO:0000313" key="4">
    <source>
        <dbReference type="EMBL" id="HGW29378.1"/>
    </source>
</evidence>
<organism evidence="4">
    <name type="scientific">candidate division WWE3 bacterium</name>
    <dbReference type="NCBI Taxonomy" id="2053526"/>
    <lineage>
        <taxon>Bacteria</taxon>
        <taxon>Katanobacteria</taxon>
    </lineage>
</organism>
<evidence type="ECO:0000259" key="2">
    <source>
        <dbReference type="Pfam" id="PF00534"/>
    </source>
</evidence>
<dbReference type="CDD" id="cd03801">
    <property type="entry name" value="GT4_PimA-like"/>
    <property type="match status" value="1"/>
</dbReference>
<dbReference type="InterPro" id="IPR050194">
    <property type="entry name" value="Glycosyltransferase_grp1"/>
</dbReference>
<keyword evidence="1" id="KW-1133">Transmembrane helix</keyword>
<feature type="transmembrane region" description="Helical" evidence="1">
    <location>
        <begin position="172"/>
        <end position="190"/>
    </location>
</feature>
<dbReference type="GO" id="GO:0016757">
    <property type="term" value="F:glycosyltransferase activity"/>
    <property type="evidence" value="ECO:0007669"/>
    <property type="project" value="InterPro"/>
</dbReference>
<feature type="domain" description="Glycosyl transferase family 1" evidence="2">
    <location>
        <begin position="705"/>
        <end position="869"/>
    </location>
</feature>
<dbReference type="SUPFAM" id="SSF53756">
    <property type="entry name" value="UDP-Glycosyltransferase/glycogen phosphorylase"/>
    <property type="match status" value="1"/>
</dbReference>
<dbReference type="Pfam" id="PF00534">
    <property type="entry name" value="Glycos_transf_1"/>
    <property type="match status" value="1"/>
</dbReference>
<dbReference type="EMBL" id="DSRT01000021">
    <property type="protein sequence ID" value="HGW29378.1"/>
    <property type="molecule type" value="Genomic_DNA"/>
</dbReference>
<sequence>MIGLAKKEKWEVIKYVFLVPFYWLMMGVSAVIAFYQLLVKPHYWEKTHHGLHIKQAAANAKPQPSTASKVPSKMGNLIDGIKDGISAFKRYGLQGSALLIIATCLANLLNFVYNAYLSRNLSLEDFGTIGLIGSFALLASIPLNSLTRTVAYKSGKTFGKYKILNPLFSGKVRRGALLVGTAFTLIWIISTPLLSNYFQTQSGLSLMLIAPIWVVGVIYAVDYGLLEGNLKYGYLALLLTTESASKLLATWLLIVFGLNEYVYAAIPISLLATITVSTLILLKFRESGGKVLPAEESKFPSKFFTTSMLIKFSAVAFLSVDVILAKHFLSPEQAGGYTMVSLIGKMIFFTNGLFSQFITSIVSNDLGANRESKKTFAKILALSAFSSTLAYLVFGLFGYITAPILLGEKILPFVNLLWIYGLGMLLFSMSSNLISFNQIQNKYAYSIISFGLSLLQIGSVYLFHRDINQIVWVMAAVGALNFAITLLLPLFEDKITTFERTIVDVIDFFNPLPFEYRKPEKGGLRILIFNWRDTKHIWSGGAEVYLNELSKEFISKGHQVTLFCSNDNHNPPYEEIDGIKIVRKGGFMTVYAWAVLFYLFKFRGNHDVIIDSENGIPFFTPLYAKEPVIGLIHHVHQDIILKELNVAWYLLPLALAAKILETRVMPKAYRNSLMITVSESSRKDMERIGFADKTRVEIINPGVELEKFKTAEKTPDPTILYLGRLKSYKSIDTAIKAMKTVVELFPNAKLKIAGFGEDRPELEKLTKNLKIEENVEFLGKVPEEEKVKLLAESWVLVYPSAWEGWGITAIEANASGTPVVASNVPGLRDSVSNPHSGYLVEYKNPNHFAEKICKILEDTNLRESLNKTSLEWAQNYTWKKSANKLLELIKEIV</sequence>
<gene>
    <name evidence="4" type="ORF">ENR63_00415</name>
</gene>
<dbReference type="PANTHER" id="PTHR45947:SF3">
    <property type="entry name" value="SULFOQUINOVOSYL TRANSFERASE SQD2"/>
    <property type="match status" value="1"/>
</dbReference>
<feature type="domain" description="Glycosyltransferase subfamily 4-like N-terminal" evidence="3">
    <location>
        <begin position="540"/>
        <end position="702"/>
    </location>
</feature>
<feature type="transmembrane region" description="Helical" evidence="1">
    <location>
        <begin position="470"/>
        <end position="491"/>
    </location>
</feature>
<dbReference type="Gene3D" id="3.40.50.2000">
    <property type="entry name" value="Glycogen Phosphorylase B"/>
    <property type="match status" value="2"/>
</dbReference>
<dbReference type="AlphaFoldDB" id="A0A7C4XSS3"/>
<feature type="transmembrane region" description="Helical" evidence="1">
    <location>
        <begin position="12"/>
        <end position="38"/>
    </location>
</feature>
<feature type="transmembrane region" description="Helical" evidence="1">
    <location>
        <begin position="379"/>
        <end position="405"/>
    </location>
</feature>
<keyword evidence="1" id="KW-0812">Transmembrane</keyword>
<dbReference type="InterPro" id="IPR001296">
    <property type="entry name" value="Glyco_trans_1"/>
</dbReference>
<reference evidence="4" key="1">
    <citation type="journal article" date="2020" name="mSystems">
        <title>Genome- and Community-Level Interaction Insights into Carbon Utilization and Element Cycling Functions of Hydrothermarchaeota in Hydrothermal Sediment.</title>
        <authorList>
            <person name="Zhou Z."/>
            <person name="Liu Y."/>
            <person name="Xu W."/>
            <person name="Pan J."/>
            <person name="Luo Z.H."/>
            <person name="Li M."/>
        </authorList>
    </citation>
    <scope>NUCLEOTIDE SEQUENCE [LARGE SCALE GENOMIC DNA]</scope>
    <source>
        <strain evidence="4">SpSt-417</strain>
    </source>
</reference>
<feature type="transmembrane region" description="Helical" evidence="1">
    <location>
        <begin position="337"/>
        <end position="358"/>
    </location>
</feature>
<feature type="transmembrane region" description="Helical" evidence="1">
    <location>
        <begin position="97"/>
        <end position="116"/>
    </location>
</feature>
<evidence type="ECO:0000259" key="3">
    <source>
        <dbReference type="Pfam" id="PF13579"/>
    </source>
</evidence>
<feature type="transmembrane region" description="Helical" evidence="1">
    <location>
        <begin position="443"/>
        <end position="464"/>
    </location>
</feature>
<protein>
    <submittedName>
        <fullName evidence="4">Glycosyltransferase</fullName>
    </submittedName>
</protein>
<name>A0A7C4XSS3_UNCKA</name>
<feature type="transmembrane region" description="Helical" evidence="1">
    <location>
        <begin position="417"/>
        <end position="436"/>
    </location>
</feature>
<proteinExistence type="predicted"/>
<feature type="transmembrane region" description="Helical" evidence="1">
    <location>
        <begin position="233"/>
        <end position="255"/>
    </location>
</feature>
<keyword evidence="1" id="KW-0472">Membrane</keyword>
<feature type="transmembrane region" description="Helical" evidence="1">
    <location>
        <begin position="581"/>
        <end position="600"/>
    </location>
</feature>
<evidence type="ECO:0000256" key="1">
    <source>
        <dbReference type="SAM" id="Phobius"/>
    </source>
</evidence>
<feature type="transmembrane region" description="Helical" evidence="1">
    <location>
        <begin position="261"/>
        <end position="282"/>
    </location>
</feature>
<feature type="transmembrane region" description="Helical" evidence="1">
    <location>
        <begin position="202"/>
        <end position="221"/>
    </location>
</feature>
<dbReference type="PANTHER" id="PTHR45947">
    <property type="entry name" value="SULFOQUINOVOSYL TRANSFERASE SQD2"/>
    <property type="match status" value="1"/>
</dbReference>